<sequence length="359" mass="41014">MQGAGTELFKALYIACIAIGAFIFLLLLSKQHRSRPGNKILAVFMLFLQIPTLSAYCQLALKEIPFLLLAASQCLILVYGPITYLLLCTVFKPEKINRLIYLHFLPFIVIYALKFSLSPEYTVYAWFPFVGLVLLYLCINTVILVQERQQLTTLHQQYGNTAFYWLIFIVAGIGALTLYDIVIISLYLKGVYLSPAWWYSMTLALCGYLLMASAFSIWRPEIFYNIRCKKHLNNKVKTPKLQASVASELTQKVHETLQEYELFKDNELTLLKLAKAVGVSSHLLSEVLNVHMKTSFYELLNHYRLTSALDMLENKPQSLSIIDIAFSAGFNNKNTFYRVFKERTGVTPSTYLSNTQRAV</sequence>
<reference evidence="7" key="3">
    <citation type="submission" date="2019-09" db="EMBL/GenBank/DDBJ databases">
        <title>Co-occurence of chitin degradation, pigmentation and bioactivity in marine Pseudoalteromonas.</title>
        <authorList>
            <person name="Sonnenschein E.C."/>
            <person name="Bech P.K."/>
        </authorList>
    </citation>
    <scope>NUCLEOTIDE SEQUENCE</scope>
    <source>
        <strain evidence="7">S2231</strain>
    </source>
</reference>
<evidence type="ECO:0000256" key="3">
    <source>
        <dbReference type="ARBA" id="ARBA00023163"/>
    </source>
</evidence>
<dbReference type="Gene3D" id="1.10.10.60">
    <property type="entry name" value="Homeodomain-like"/>
    <property type="match status" value="2"/>
</dbReference>
<dbReference type="SMART" id="SM00342">
    <property type="entry name" value="HTH_ARAC"/>
    <property type="match status" value="1"/>
</dbReference>
<evidence type="ECO:0000256" key="4">
    <source>
        <dbReference type="SAM" id="Phobius"/>
    </source>
</evidence>
<dbReference type="PRINTS" id="PR00032">
    <property type="entry name" value="HTHARAC"/>
</dbReference>
<dbReference type="InterPro" id="IPR018060">
    <property type="entry name" value="HTH_AraC"/>
</dbReference>
<evidence type="ECO:0000256" key="2">
    <source>
        <dbReference type="ARBA" id="ARBA00023125"/>
    </source>
</evidence>
<dbReference type="PANTHER" id="PTHR43280">
    <property type="entry name" value="ARAC-FAMILY TRANSCRIPTIONAL REGULATOR"/>
    <property type="match status" value="1"/>
</dbReference>
<feature type="transmembrane region" description="Helical" evidence="4">
    <location>
        <begin position="12"/>
        <end position="28"/>
    </location>
</feature>
<evidence type="ECO:0000256" key="1">
    <source>
        <dbReference type="ARBA" id="ARBA00023015"/>
    </source>
</evidence>
<gene>
    <name evidence="7" type="ORF">CWB96_05915</name>
    <name evidence="6" type="ORF">CWB97_06750</name>
</gene>
<protein>
    <recommendedName>
        <fullName evidence="5">HTH araC/xylS-type domain-containing protein</fullName>
    </recommendedName>
</protein>
<dbReference type="InterPro" id="IPR009057">
    <property type="entry name" value="Homeodomain-like_sf"/>
</dbReference>
<dbReference type="EMBL" id="PNCK01000022">
    <property type="protein sequence ID" value="TMP44378.1"/>
    <property type="molecule type" value="Genomic_DNA"/>
</dbReference>
<reference evidence="8 9" key="2">
    <citation type="submission" date="2019-06" db="EMBL/GenBank/DDBJ databases">
        <title>Co-occurence of chitin degradation, pigmentation and bioactivity in marine Pseudoalteromonas.</title>
        <authorList>
            <person name="Sonnenschein E.C."/>
            <person name="Bech P.K."/>
        </authorList>
    </citation>
    <scope>NUCLEOTIDE SEQUENCE [LARGE SCALE GENOMIC DNA]</scope>
    <source>
        <strain evidence="9">S2231</strain>
        <strain evidence="6 8">S2233</strain>
    </source>
</reference>
<keyword evidence="8" id="KW-1185">Reference proteome</keyword>
<feature type="transmembrane region" description="Helical" evidence="4">
    <location>
        <begin position="40"/>
        <end position="61"/>
    </location>
</feature>
<keyword evidence="1" id="KW-0805">Transcription regulation</keyword>
<proteinExistence type="predicted"/>
<dbReference type="PROSITE" id="PS01124">
    <property type="entry name" value="HTH_ARAC_FAMILY_2"/>
    <property type="match status" value="1"/>
</dbReference>
<dbReference type="RefSeq" id="WP_138595985.1">
    <property type="nucleotide sequence ID" value="NZ_PNCK01000022.1"/>
</dbReference>
<evidence type="ECO:0000313" key="9">
    <source>
        <dbReference type="Proteomes" id="UP000307706"/>
    </source>
</evidence>
<evidence type="ECO:0000313" key="7">
    <source>
        <dbReference type="EMBL" id="TMP60727.1"/>
    </source>
</evidence>
<keyword evidence="3" id="KW-0804">Transcription</keyword>
<dbReference type="EMBL" id="PNCL01000022">
    <property type="protein sequence ID" value="TMP60727.1"/>
    <property type="molecule type" value="Genomic_DNA"/>
</dbReference>
<feature type="transmembrane region" description="Helical" evidence="4">
    <location>
        <begin position="196"/>
        <end position="218"/>
    </location>
</feature>
<dbReference type="Proteomes" id="UP000307706">
    <property type="component" value="Unassembled WGS sequence"/>
</dbReference>
<dbReference type="Pfam" id="PF12833">
    <property type="entry name" value="HTH_18"/>
    <property type="match status" value="1"/>
</dbReference>
<dbReference type="PANTHER" id="PTHR43280:SF29">
    <property type="entry name" value="ARAC-FAMILY TRANSCRIPTIONAL REGULATOR"/>
    <property type="match status" value="1"/>
</dbReference>
<evidence type="ECO:0000313" key="8">
    <source>
        <dbReference type="Proteomes" id="UP000305730"/>
    </source>
</evidence>
<feature type="domain" description="HTH araC/xylS-type" evidence="5">
    <location>
        <begin position="247"/>
        <end position="354"/>
    </location>
</feature>
<accession>A0A5S3XRZ2</accession>
<feature type="transmembrane region" description="Helical" evidence="4">
    <location>
        <begin position="67"/>
        <end position="87"/>
    </location>
</feature>
<evidence type="ECO:0000259" key="5">
    <source>
        <dbReference type="PROSITE" id="PS01124"/>
    </source>
</evidence>
<feature type="transmembrane region" description="Helical" evidence="4">
    <location>
        <begin position="163"/>
        <end position="184"/>
    </location>
</feature>
<feature type="transmembrane region" description="Helical" evidence="4">
    <location>
        <begin position="99"/>
        <end position="117"/>
    </location>
</feature>
<feature type="transmembrane region" description="Helical" evidence="4">
    <location>
        <begin position="123"/>
        <end position="143"/>
    </location>
</feature>
<keyword evidence="4" id="KW-0812">Transmembrane</keyword>
<dbReference type="InterPro" id="IPR018062">
    <property type="entry name" value="HTH_AraC-typ_CS"/>
</dbReference>
<keyword evidence="2" id="KW-0238">DNA-binding</keyword>
<name>A0A5S3XRZ2_9GAMM</name>
<dbReference type="InterPro" id="IPR020449">
    <property type="entry name" value="Tscrpt_reg_AraC-type_HTH"/>
</dbReference>
<reference evidence="8 9" key="1">
    <citation type="submission" date="2017-12" db="EMBL/GenBank/DDBJ databases">
        <authorList>
            <person name="Paulsen S."/>
            <person name="Gram L.K."/>
        </authorList>
    </citation>
    <scope>NUCLEOTIDE SEQUENCE [LARGE SCALE GENOMIC DNA]</scope>
    <source>
        <strain evidence="7 9">S2231</strain>
        <strain evidence="6 8">S2233</strain>
    </source>
</reference>
<dbReference type="PROSITE" id="PS00041">
    <property type="entry name" value="HTH_ARAC_FAMILY_1"/>
    <property type="match status" value="1"/>
</dbReference>
<dbReference type="SUPFAM" id="SSF46689">
    <property type="entry name" value="Homeodomain-like"/>
    <property type="match status" value="1"/>
</dbReference>
<dbReference type="OrthoDB" id="345413at2"/>
<dbReference type="GO" id="GO:0003700">
    <property type="term" value="F:DNA-binding transcription factor activity"/>
    <property type="evidence" value="ECO:0007669"/>
    <property type="project" value="InterPro"/>
</dbReference>
<organism evidence="7 9">
    <name type="scientific">Pseudoalteromonas citrea</name>
    <dbReference type="NCBI Taxonomy" id="43655"/>
    <lineage>
        <taxon>Bacteria</taxon>
        <taxon>Pseudomonadati</taxon>
        <taxon>Pseudomonadota</taxon>
        <taxon>Gammaproteobacteria</taxon>
        <taxon>Alteromonadales</taxon>
        <taxon>Pseudoalteromonadaceae</taxon>
        <taxon>Pseudoalteromonas</taxon>
    </lineage>
</organism>
<dbReference type="GO" id="GO:0043565">
    <property type="term" value="F:sequence-specific DNA binding"/>
    <property type="evidence" value="ECO:0007669"/>
    <property type="project" value="InterPro"/>
</dbReference>
<keyword evidence="4" id="KW-0472">Membrane</keyword>
<dbReference type="Proteomes" id="UP000305730">
    <property type="component" value="Unassembled WGS sequence"/>
</dbReference>
<evidence type="ECO:0000313" key="6">
    <source>
        <dbReference type="EMBL" id="TMP44378.1"/>
    </source>
</evidence>
<dbReference type="AlphaFoldDB" id="A0A5S3XRZ2"/>
<comment type="caution">
    <text evidence="7">The sequence shown here is derived from an EMBL/GenBank/DDBJ whole genome shotgun (WGS) entry which is preliminary data.</text>
</comment>
<keyword evidence="4" id="KW-1133">Transmembrane helix</keyword>